<dbReference type="AlphaFoldDB" id="A0A2I0X8Q9"/>
<protein>
    <submittedName>
        <fullName evidence="2">Uncharacterized protein</fullName>
    </submittedName>
</protein>
<sequence>MGPITPSNSRLVPKPSDGSDAVKKHYSYHQCSETIFRLVEFDGAHVNGRLGITVMRIARSTATRSADSDKTNPAAGDVKRIAEPAKRRGESDGPHAQPAIALHATMGPSAHLVNPFKEQTRIFHALLPQT</sequence>
<name>A0A2I0X8Q9_9ASPA</name>
<feature type="compositionally biased region" description="Polar residues" evidence="1">
    <location>
        <begin position="1"/>
        <end position="10"/>
    </location>
</feature>
<reference evidence="2 3" key="2">
    <citation type="journal article" date="2017" name="Nature">
        <title>The Apostasia genome and the evolution of orchids.</title>
        <authorList>
            <person name="Zhang G.Q."/>
            <person name="Liu K.W."/>
            <person name="Li Z."/>
            <person name="Lohaus R."/>
            <person name="Hsiao Y.Y."/>
            <person name="Niu S.C."/>
            <person name="Wang J.Y."/>
            <person name="Lin Y.C."/>
            <person name="Xu Q."/>
            <person name="Chen L.J."/>
            <person name="Yoshida K."/>
            <person name="Fujiwara S."/>
            <person name="Wang Z.W."/>
            <person name="Zhang Y.Q."/>
            <person name="Mitsuda N."/>
            <person name="Wang M."/>
            <person name="Liu G.H."/>
            <person name="Pecoraro L."/>
            <person name="Huang H.X."/>
            <person name="Xiao X.J."/>
            <person name="Lin M."/>
            <person name="Wu X.Y."/>
            <person name="Wu W.L."/>
            <person name="Chen Y.Y."/>
            <person name="Chang S.B."/>
            <person name="Sakamoto S."/>
            <person name="Ohme-Takagi M."/>
            <person name="Yagi M."/>
            <person name="Zeng S.J."/>
            <person name="Shen C.Y."/>
            <person name="Yeh C.M."/>
            <person name="Luo Y.B."/>
            <person name="Tsai W.C."/>
            <person name="Van de Peer Y."/>
            <person name="Liu Z.J."/>
        </authorList>
    </citation>
    <scope>NUCLEOTIDE SEQUENCE [LARGE SCALE GENOMIC DNA]</scope>
    <source>
        <tissue evidence="2">The whole plant</tissue>
    </source>
</reference>
<dbReference type="Proteomes" id="UP000233837">
    <property type="component" value="Unassembled WGS sequence"/>
</dbReference>
<feature type="region of interest" description="Disordered" evidence="1">
    <location>
        <begin position="1"/>
        <end position="24"/>
    </location>
</feature>
<dbReference type="EMBL" id="KZ502052">
    <property type="protein sequence ID" value="PKU84270.1"/>
    <property type="molecule type" value="Genomic_DNA"/>
</dbReference>
<feature type="region of interest" description="Disordered" evidence="1">
    <location>
        <begin position="61"/>
        <end position="106"/>
    </location>
</feature>
<gene>
    <name evidence="2" type="ORF">MA16_Dca002783</name>
</gene>
<reference evidence="2 3" key="1">
    <citation type="journal article" date="2016" name="Sci. Rep.">
        <title>The Dendrobium catenatum Lindl. genome sequence provides insights into polysaccharide synthase, floral development and adaptive evolution.</title>
        <authorList>
            <person name="Zhang G.Q."/>
            <person name="Xu Q."/>
            <person name="Bian C."/>
            <person name="Tsai W.C."/>
            <person name="Yeh C.M."/>
            <person name="Liu K.W."/>
            <person name="Yoshida K."/>
            <person name="Zhang L.S."/>
            <person name="Chang S.B."/>
            <person name="Chen F."/>
            <person name="Shi Y."/>
            <person name="Su Y.Y."/>
            <person name="Zhang Y.Q."/>
            <person name="Chen L.J."/>
            <person name="Yin Y."/>
            <person name="Lin M."/>
            <person name="Huang H."/>
            <person name="Deng H."/>
            <person name="Wang Z.W."/>
            <person name="Zhu S.L."/>
            <person name="Zhao X."/>
            <person name="Deng C."/>
            <person name="Niu S.C."/>
            <person name="Huang J."/>
            <person name="Wang M."/>
            <person name="Liu G.H."/>
            <person name="Yang H.J."/>
            <person name="Xiao X.J."/>
            <person name="Hsiao Y.Y."/>
            <person name="Wu W.L."/>
            <person name="Chen Y.Y."/>
            <person name="Mitsuda N."/>
            <person name="Ohme-Takagi M."/>
            <person name="Luo Y.B."/>
            <person name="Van de Peer Y."/>
            <person name="Liu Z.J."/>
        </authorList>
    </citation>
    <scope>NUCLEOTIDE SEQUENCE [LARGE SCALE GENOMIC DNA]</scope>
    <source>
        <tissue evidence="2">The whole plant</tissue>
    </source>
</reference>
<evidence type="ECO:0000313" key="2">
    <source>
        <dbReference type="EMBL" id="PKU84270.1"/>
    </source>
</evidence>
<evidence type="ECO:0000256" key="1">
    <source>
        <dbReference type="SAM" id="MobiDB-lite"/>
    </source>
</evidence>
<feature type="compositionally biased region" description="Basic and acidic residues" evidence="1">
    <location>
        <begin position="77"/>
        <end position="93"/>
    </location>
</feature>
<proteinExistence type="predicted"/>
<keyword evidence="3" id="KW-1185">Reference proteome</keyword>
<accession>A0A2I0X8Q9</accession>
<evidence type="ECO:0000313" key="3">
    <source>
        <dbReference type="Proteomes" id="UP000233837"/>
    </source>
</evidence>
<organism evidence="2 3">
    <name type="scientific">Dendrobium catenatum</name>
    <dbReference type="NCBI Taxonomy" id="906689"/>
    <lineage>
        <taxon>Eukaryota</taxon>
        <taxon>Viridiplantae</taxon>
        <taxon>Streptophyta</taxon>
        <taxon>Embryophyta</taxon>
        <taxon>Tracheophyta</taxon>
        <taxon>Spermatophyta</taxon>
        <taxon>Magnoliopsida</taxon>
        <taxon>Liliopsida</taxon>
        <taxon>Asparagales</taxon>
        <taxon>Orchidaceae</taxon>
        <taxon>Epidendroideae</taxon>
        <taxon>Malaxideae</taxon>
        <taxon>Dendrobiinae</taxon>
        <taxon>Dendrobium</taxon>
    </lineage>
</organism>